<evidence type="ECO:0000256" key="2">
    <source>
        <dbReference type="ARBA" id="ARBA00022692"/>
    </source>
</evidence>
<comment type="caution">
    <text evidence="7">The sequence shown here is derived from an EMBL/GenBank/DDBJ whole genome shotgun (WGS) entry which is preliminary data.</text>
</comment>
<name>A0A9D4END5_DREPO</name>
<protein>
    <recommendedName>
        <fullName evidence="6">Amino acid transporter transmembrane domain-containing protein</fullName>
    </recommendedName>
</protein>
<evidence type="ECO:0000256" key="4">
    <source>
        <dbReference type="ARBA" id="ARBA00023136"/>
    </source>
</evidence>
<evidence type="ECO:0000259" key="6">
    <source>
        <dbReference type="Pfam" id="PF01490"/>
    </source>
</evidence>
<dbReference type="GO" id="GO:0005774">
    <property type="term" value="C:vacuolar membrane"/>
    <property type="evidence" value="ECO:0007669"/>
    <property type="project" value="TreeGrafter"/>
</dbReference>
<feature type="domain" description="Amino acid transporter transmembrane" evidence="6">
    <location>
        <begin position="2"/>
        <end position="161"/>
    </location>
</feature>
<evidence type="ECO:0000313" key="8">
    <source>
        <dbReference type="Proteomes" id="UP000828390"/>
    </source>
</evidence>
<feature type="transmembrane region" description="Helical" evidence="5">
    <location>
        <begin position="98"/>
        <end position="121"/>
    </location>
</feature>
<reference evidence="7" key="1">
    <citation type="journal article" date="2019" name="bioRxiv">
        <title>The Genome of the Zebra Mussel, Dreissena polymorpha: A Resource for Invasive Species Research.</title>
        <authorList>
            <person name="McCartney M.A."/>
            <person name="Auch B."/>
            <person name="Kono T."/>
            <person name="Mallez S."/>
            <person name="Zhang Y."/>
            <person name="Obille A."/>
            <person name="Becker A."/>
            <person name="Abrahante J.E."/>
            <person name="Garbe J."/>
            <person name="Badalamenti J.P."/>
            <person name="Herman A."/>
            <person name="Mangelson H."/>
            <person name="Liachko I."/>
            <person name="Sullivan S."/>
            <person name="Sone E.D."/>
            <person name="Koren S."/>
            <person name="Silverstein K.A.T."/>
            <person name="Beckman K.B."/>
            <person name="Gohl D.M."/>
        </authorList>
    </citation>
    <scope>NUCLEOTIDE SEQUENCE</scope>
    <source>
        <strain evidence="7">Duluth1</strain>
        <tissue evidence="7">Whole animal</tissue>
    </source>
</reference>
<keyword evidence="2 5" id="KW-0812">Transmembrane</keyword>
<dbReference type="Proteomes" id="UP000828390">
    <property type="component" value="Unassembled WGS sequence"/>
</dbReference>
<dbReference type="EMBL" id="JAIWYP010000008">
    <property type="protein sequence ID" value="KAH3782639.1"/>
    <property type="molecule type" value="Genomic_DNA"/>
</dbReference>
<gene>
    <name evidence="7" type="ORF">DPMN_160558</name>
</gene>
<feature type="transmembrane region" description="Helical" evidence="5">
    <location>
        <begin position="21"/>
        <end position="41"/>
    </location>
</feature>
<accession>A0A9D4END5</accession>
<evidence type="ECO:0000256" key="3">
    <source>
        <dbReference type="ARBA" id="ARBA00022989"/>
    </source>
</evidence>
<dbReference type="Pfam" id="PF01490">
    <property type="entry name" value="Aa_trans"/>
    <property type="match status" value="1"/>
</dbReference>
<dbReference type="PANTHER" id="PTHR22950:SF703">
    <property type="entry name" value="AMINO ACID TRANSPORTER TRANSMEMBRANE DOMAIN-CONTAINING PROTEIN"/>
    <property type="match status" value="1"/>
</dbReference>
<dbReference type="PANTHER" id="PTHR22950">
    <property type="entry name" value="AMINO ACID TRANSPORTER"/>
    <property type="match status" value="1"/>
</dbReference>
<dbReference type="InterPro" id="IPR013057">
    <property type="entry name" value="AA_transpt_TM"/>
</dbReference>
<evidence type="ECO:0000256" key="1">
    <source>
        <dbReference type="ARBA" id="ARBA00004141"/>
    </source>
</evidence>
<keyword evidence="4 5" id="KW-0472">Membrane</keyword>
<dbReference type="GO" id="GO:0015179">
    <property type="term" value="F:L-amino acid transmembrane transporter activity"/>
    <property type="evidence" value="ECO:0007669"/>
    <property type="project" value="TreeGrafter"/>
</dbReference>
<evidence type="ECO:0000256" key="5">
    <source>
        <dbReference type="SAM" id="Phobius"/>
    </source>
</evidence>
<keyword evidence="8" id="KW-1185">Reference proteome</keyword>
<organism evidence="7 8">
    <name type="scientific">Dreissena polymorpha</name>
    <name type="common">Zebra mussel</name>
    <name type="synonym">Mytilus polymorpha</name>
    <dbReference type="NCBI Taxonomy" id="45954"/>
    <lineage>
        <taxon>Eukaryota</taxon>
        <taxon>Metazoa</taxon>
        <taxon>Spiralia</taxon>
        <taxon>Lophotrochozoa</taxon>
        <taxon>Mollusca</taxon>
        <taxon>Bivalvia</taxon>
        <taxon>Autobranchia</taxon>
        <taxon>Heteroconchia</taxon>
        <taxon>Euheterodonta</taxon>
        <taxon>Imparidentia</taxon>
        <taxon>Neoheterodontei</taxon>
        <taxon>Myida</taxon>
        <taxon>Dreissenoidea</taxon>
        <taxon>Dreissenidae</taxon>
        <taxon>Dreissena</taxon>
    </lineage>
</organism>
<feature type="transmembrane region" description="Helical" evidence="5">
    <location>
        <begin position="141"/>
        <end position="161"/>
    </location>
</feature>
<dbReference type="AlphaFoldDB" id="A0A9D4END5"/>
<proteinExistence type="predicted"/>
<sequence length="162" mass="17419">MALIVGCVMTPFTWLGTPKEFWGIAAIATLATATASINLFVSVMLQSGDIDVSDVTHSNVTVTTFFTTYGTMCFAYNGHACFPSDQSVMKDPKKFGKALIIGYLIVLLMYTPSSAAAYFIYGSRVEPNILNTLPKGATTTIISFLMTAHILFGIVIVVNPVS</sequence>
<evidence type="ECO:0000313" key="7">
    <source>
        <dbReference type="EMBL" id="KAH3782639.1"/>
    </source>
</evidence>
<keyword evidence="3 5" id="KW-1133">Transmembrane helix</keyword>
<reference evidence="7" key="2">
    <citation type="submission" date="2020-11" db="EMBL/GenBank/DDBJ databases">
        <authorList>
            <person name="McCartney M.A."/>
            <person name="Auch B."/>
            <person name="Kono T."/>
            <person name="Mallez S."/>
            <person name="Becker A."/>
            <person name="Gohl D.M."/>
            <person name="Silverstein K.A.T."/>
            <person name="Koren S."/>
            <person name="Bechman K.B."/>
            <person name="Herman A."/>
            <person name="Abrahante J.E."/>
            <person name="Garbe J."/>
        </authorList>
    </citation>
    <scope>NUCLEOTIDE SEQUENCE</scope>
    <source>
        <strain evidence="7">Duluth1</strain>
        <tissue evidence="7">Whole animal</tissue>
    </source>
</reference>
<comment type="subcellular location">
    <subcellularLocation>
        <location evidence="1">Membrane</location>
        <topology evidence="1">Multi-pass membrane protein</topology>
    </subcellularLocation>
</comment>